<gene>
    <name evidence="2" type="ORF">KQX54_014883</name>
</gene>
<feature type="compositionally biased region" description="Basic and acidic residues" evidence="1">
    <location>
        <begin position="78"/>
        <end position="89"/>
    </location>
</feature>
<dbReference type="Proteomes" id="UP000826195">
    <property type="component" value="Unassembled WGS sequence"/>
</dbReference>
<name>A0AAV7ISU4_COTGL</name>
<organism evidence="2 3">
    <name type="scientific">Cotesia glomerata</name>
    <name type="common">Lepidopteran parasitic wasp</name>
    <name type="synonym">Apanteles glomeratus</name>
    <dbReference type="NCBI Taxonomy" id="32391"/>
    <lineage>
        <taxon>Eukaryota</taxon>
        <taxon>Metazoa</taxon>
        <taxon>Ecdysozoa</taxon>
        <taxon>Arthropoda</taxon>
        <taxon>Hexapoda</taxon>
        <taxon>Insecta</taxon>
        <taxon>Pterygota</taxon>
        <taxon>Neoptera</taxon>
        <taxon>Endopterygota</taxon>
        <taxon>Hymenoptera</taxon>
        <taxon>Apocrita</taxon>
        <taxon>Ichneumonoidea</taxon>
        <taxon>Braconidae</taxon>
        <taxon>Microgastrinae</taxon>
        <taxon>Cotesia</taxon>
    </lineage>
</organism>
<evidence type="ECO:0000313" key="3">
    <source>
        <dbReference type="Proteomes" id="UP000826195"/>
    </source>
</evidence>
<accession>A0AAV7ISU4</accession>
<feature type="compositionally biased region" description="Basic and acidic residues" evidence="1">
    <location>
        <begin position="44"/>
        <end position="54"/>
    </location>
</feature>
<comment type="caution">
    <text evidence="2">The sequence shown here is derived from an EMBL/GenBank/DDBJ whole genome shotgun (WGS) entry which is preliminary data.</text>
</comment>
<protein>
    <submittedName>
        <fullName evidence="2">Uncharacterized protein</fullName>
    </submittedName>
</protein>
<dbReference type="EMBL" id="JAHXZJ010000001">
    <property type="protein sequence ID" value="KAH0567843.1"/>
    <property type="molecule type" value="Genomic_DNA"/>
</dbReference>
<feature type="compositionally biased region" description="Acidic residues" evidence="1">
    <location>
        <begin position="55"/>
        <end position="67"/>
    </location>
</feature>
<sequence length="118" mass="13703">MKNQNQLPEGENQLPEGEDQLSEGEVQPSDDECFEDNNENDDNQIEKDGNHGDADIEEVEEEDDDILETTPLRPKNKKSQDTRRDEKNIWRGFRLPPKRPFPGLKRAIHLRIFVLLPP</sequence>
<evidence type="ECO:0000313" key="2">
    <source>
        <dbReference type="EMBL" id="KAH0567843.1"/>
    </source>
</evidence>
<proteinExistence type="predicted"/>
<reference evidence="2 3" key="1">
    <citation type="journal article" date="2021" name="J. Hered.">
        <title>A chromosome-level genome assembly of the parasitoid wasp, Cotesia glomerata (Hymenoptera: Braconidae).</title>
        <authorList>
            <person name="Pinto B.J."/>
            <person name="Weis J.J."/>
            <person name="Gamble T."/>
            <person name="Ode P.J."/>
            <person name="Paul R."/>
            <person name="Zaspel J.M."/>
        </authorList>
    </citation>
    <scope>NUCLEOTIDE SEQUENCE [LARGE SCALE GENOMIC DNA]</scope>
    <source>
        <strain evidence="2">CgM1</strain>
    </source>
</reference>
<evidence type="ECO:0000256" key="1">
    <source>
        <dbReference type="SAM" id="MobiDB-lite"/>
    </source>
</evidence>
<feature type="region of interest" description="Disordered" evidence="1">
    <location>
        <begin position="1"/>
        <end position="89"/>
    </location>
</feature>
<keyword evidence="3" id="KW-1185">Reference proteome</keyword>
<feature type="compositionally biased region" description="Acidic residues" evidence="1">
    <location>
        <begin position="16"/>
        <end position="43"/>
    </location>
</feature>
<dbReference type="AlphaFoldDB" id="A0AAV7ISU4"/>